<dbReference type="AlphaFoldDB" id="W4IDL0"/>
<dbReference type="EMBL" id="KI926063">
    <property type="protein sequence ID" value="ETW41230.1"/>
    <property type="molecule type" value="Genomic_DNA"/>
</dbReference>
<evidence type="ECO:0000313" key="1">
    <source>
        <dbReference type="EMBL" id="ETW41230.1"/>
    </source>
</evidence>
<reference evidence="1 2" key="1">
    <citation type="submission" date="2013-02" db="EMBL/GenBank/DDBJ databases">
        <title>The Genome Annotation of Plasmodium falciparum NF135/5.C10.</title>
        <authorList>
            <consortium name="The Broad Institute Genome Sequencing Platform"/>
            <consortium name="The Broad Institute Genome Sequencing Center for Infectious Disease"/>
            <person name="Neafsey D."/>
            <person name="Hoffman S."/>
            <person name="Volkman S."/>
            <person name="Rosenthal P."/>
            <person name="Walker B."/>
            <person name="Young S.K."/>
            <person name="Zeng Q."/>
            <person name="Gargeya S."/>
            <person name="Fitzgerald M."/>
            <person name="Haas B."/>
            <person name="Abouelleil A."/>
            <person name="Allen A.W."/>
            <person name="Alvarado L."/>
            <person name="Arachchi H.M."/>
            <person name="Berlin A.M."/>
            <person name="Chapman S.B."/>
            <person name="Gainer-Dewar J."/>
            <person name="Goldberg J."/>
            <person name="Griggs A."/>
            <person name="Gujja S."/>
            <person name="Hansen M."/>
            <person name="Howarth C."/>
            <person name="Imamovic A."/>
            <person name="Ireland A."/>
            <person name="Larimer J."/>
            <person name="McCowan C."/>
            <person name="Murphy C."/>
            <person name="Pearson M."/>
            <person name="Poon T.W."/>
            <person name="Priest M."/>
            <person name="Roberts A."/>
            <person name="Saif S."/>
            <person name="Shea T."/>
            <person name="Sisk P."/>
            <person name="Sykes S."/>
            <person name="Wortman J."/>
            <person name="Nusbaum C."/>
            <person name="Birren B."/>
        </authorList>
    </citation>
    <scope>NUCLEOTIDE SEQUENCE [LARGE SCALE GENOMIC DNA]</scope>
    <source>
        <strain evidence="1 2">NF135/5.C10</strain>
    </source>
</reference>
<dbReference type="Proteomes" id="UP000019114">
    <property type="component" value="Unassembled WGS sequence"/>
</dbReference>
<accession>W4IDL0</accession>
<protein>
    <submittedName>
        <fullName evidence="1">Uncharacterized protein</fullName>
    </submittedName>
</protein>
<evidence type="ECO:0000313" key="2">
    <source>
        <dbReference type="Proteomes" id="UP000019114"/>
    </source>
</evidence>
<gene>
    <name evidence="1" type="ORF">PFNF135_04471</name>
</gene>
<organism evidence="1 2">
    <name type="scientific">Plasmodium falciparum NF135/5.C10</name>
    <dbReference type="NCBI Taxonomy" id="1036726"/>
    <lineage>
        <taxon>Eukaryota</taxon>
        <taxon>Sar</taxon>
        <taxon>Alveolata</taxon>
        <taxon>Apicomplexa</taxon>
        <taxon>Aconoidasida</taxon>
        <taxon>Haemosporida</taxon>
        <taxon>Plasmodiidae</taxon>
        <taxon>Plasmodium</taxon>
        <taxon>Plasmodium (Laverania)</taxon>
    </lineage>
</organism>
<reference evidence="1 2" key="2">
    <citation type="submission" date="2013-02" db="EMBL/GenBank/DDBJ databases">
        <title>The Genome Sequence of Plasmodium falciparum NF135/5.C10.</title>
        <authorList>
            <consortium name="The Broad Institute Genome Sequencing Platform"/>
            <consortium name="The Broad Institute Genome Sequencing Center for Infectious Disease"/>
            <person name="Neafsey D."/>
            <person name="Cheeseman I."/>
            <person name="Volkman S."/>
            <person name="Adams J."/>
            <person name="Walker B."/>
            <person name="Young S.K."/>
            <person name="Zeng Q."/>
            <person name="Gargeya S."/>
            <person name="Fitzgerald M."/>
            <person name="Haas B."/>
            <person name="Abouelleil A."/>
            <person name="Alvarado L."/>
            <person name="Arachchi H.M."/>
            <person name="Berlin A.M."/>
            <person name="Chapman S.B."/>
            <person name="Dewar J."/>
            <person name="Goldberg J."/>
            <person name="Griggs A."/>
            <person name="Gujja S."/>
            <person name="Hansen M."/>
            <person name="Howarth C."/>
            <person name="Imamovic A."/>
            <person name="Larimer J."/>
            <person name="McCowan C."/>
            <person name="Murphy C."/>
            <person name="Neiman D."/>
            <person name="Pearson M."/>
            <person name="Priest M."/>
            <person name="Roberts A."/>
            <person name="Saif S."/>
            <person name="Shea T."/>
            <person name="Sisk P."/>
            <person name="Sykes S."/>
            <person name="Wortman J."/>
            <person name="Nusbaum C."/>
            <person name="Birren B."/>
        </authorList>
    </citation>
    <scope>NUCLEOTIDE SEQUENCE [LARGE SCALE GENOMIC DNA]</scope>
    <source>
        <strain evidence="1 2">NF135/5.C10</strain>
    </source>
</reference>
<proteinExistence type="predicted"/>
<name>W4IDL0_PLAFA</name>
<sequence length="71" mass="8690">MKNFFILHLRNNYSIFLNKPLQVFTLNVKLNSHVKVNYKHELLTYEFRKITYVKKKKKKVIIIVMEDILLH</sequence>